<gene>
    <name evidence="2" type="ORF">QNO04_18005</name>
</gene>
<dbReference type="PANTHER" id="PTHR30304">
    <property type="entry name" value="D-TAGATOSE-1,6-BISPHOSPHATE ALDOLASE"/>
    <property type="match status" value="1"/>
</dbReference>
<dbReference type="InterPro" id="IPR000771">
    <property type="entry name" value="FBA_II"/>
</dbReference>
<dbReference type="Gene3D" id="3.20.20.70">
    <property type="entry name" value="Aldolase class I"/>
    <property type="match status" value="1"/>
</dbReference>
<comment type="caution">
    <text evidence="2">The sequence shown here is derived from an EMBL/GenBank/DDBJ whole genome shotgun (WGS) entry which is preliminary data.</text>
</comment>
<evidence type="ECO:0000256" key="1">
    <source>
        <dbReference type="ARBA" id="ARBA00001947"/>
    </source>
</evidence>
<comment type="cofactor">
    <cofactor evidence="1">
        <name>Zn(2+)</name>
        <dbReference type="ChEBI" id="CHEBI:29105"/>
    </cofactor>
</comment>
<evidence type="ECO:0000313" key="3">
    <source>
        <dbReference type="Proteomes" id="UP001249760"/>
    </source>
</evidence>
<name>A0ABU3JTS1_9ACTN</name>
<evidence type="ECO:0000313" key="2">
    <source>
        <dbReference type="EMBL" id="MDT6985353.1"/>
    </source>
</evidence>
<sequence length="280" mass="28996">MPLSPTDAIVGPAARAGVGVGAFNVVQLEHAEAIVSGAEAAGRPVILQISENTVRYHGGLEPIALATLAVARAARVPVAVHLDHAQSPDLVHEAVRLGCCSVMFDASALPYKENLRATREIAEYCHARDVWVEAELGEVGGKDGAHAPGVRTDPAEARDFVAATGVDALAVAVGSSHAMTTRDAVLDFALVATLRDAVAVPLVLHGSSGVADAELVRAVAAGMTKVNVSTHLNKQFTRAARSYLDAHPSTVDPRRYLGPARDAVADAVTQLLGVLHGGRG</sequence>
<dbReference type="SUPFAM" id="SSF51569">
    <property type="entry name" value="Aldolase"/>
    <property type="match status" value="1"/>
</dbReference>
<dbReference type="RefSeq" id="WP_394307298.1">
    <property type="nucleotide sequence ID" value="NZ_JASKMA010000012.1"/>
</dbReference>
<dbReference type="InterPro" id="IPR050246">
    <property type="entry name" value="Class_II_FBP_aldolase"/>
</dbReference>
<dbReference type="EMBL" id="JASKMA010000012">
    <property type="protein sequence ID" value="MDT6985353.1"/>
    <property type="molecule type" value="Genomic_DNA"/>
</dbReference>
<dbReference type="Proteomes" id="UP001249760">
    <property type="component" value="Unassembled WGS sequence"/>
</dbReference>
<dbReference type="CDD" id="cd00947">
    <property type="entry name" value="TBP_aldolase_IIB"/>
    <property type="match status" value="1"/>
</dbReference>
<dbReference type="PIRSF" id="PIRSF001359">
    <property type="entry name" value="F_bP_aldolase_II"/>
    <property type="match status" value="1"/>
</dbReference>
<dbReference type="Pfam" id="PF01116">
    <property type="entry name" value="F_bP_aldolase"/>
    <property type="match status" value="1"/>
</dbReference>
<protein>
    <submittedName>
        <fullName evidence="2">Class II fructose-bisphosphate aldolase</fullName>
    </submittedName>
</protein>
<accession>A0ABU3JTS1</accession>
<dbReference type="InterPro" id="IPR013785">
    <property type="entry name" value="Aldolase_TIM"/>
</dbReference>
<dbReference type="NCBIfam" id="TIGR00167">
    <property type="entry name" value="cbbA"/>
    <property type="match status" value="1"/>
</dbReference>
<organism evidence="2 3">
    <name type="scientific">Streptomyces lusitanus</name>
    <dbReference type="NCBI Taxonomy" id="68232"/>
    <lineage>
        <taxon>Bacteria</taxon>
        <taxon>Bacillati</taxon>
        <taxon>Actinomycetota</taxon>
        <taxon>Actinomycetes</taxon>
        <taxon>Kitasatosporales</taxon>
        <taxon>Streptomycetaceae</taxon>
        <taxon>Streptomyces</taxon>
    </lineage>
</organism>
<dbReference type="PANTHER" id="PTHR30304:SF0">
    <property type="entry name" value="D-TAGATOSE-1,6-BISPHOSPHATE ALDOLASE SUBUNIT GATY-RELATED"/>
    <property type="match status" value="1"/>
</dbReference>
<keyword evidence="3" id="KW-1185">Reference proteome</keyword>
<reference evidence="2 3" key="1">
    <citation type="submission" date="2023-05" db="EMBL/GenBank/DDBJ databases">
        <title>Streptomyces fuscus sp. nov., a brown-black pigment producing actinomyces isolated from dry sand of Sea duck farm.</title>
        <authorList>
            <person name="Xie J."/>
            <person name="Shen N."/>
        </authorList>
    </citation>
    <scope>NUCLEOTIDE SEQUENCE [LARGE SCALE GENOMIC DNA]</scope>
    <source>
        <strain evidence="2 3">CGMCC 4.1745</strain>
    </source>
</reference>
<proteinExistence type="predicted"/>